<dbReference type="Gene3D" id="1.10.840.10">
    <property type="entry name" value="Ras guanine-nucleotide exchange factors catalytic domain"/>
    <property type="match status" value="1"/>
</dbReference>
<dbReference type="SUPFAM" id="SSF48366">
    <property type="entry name" value="Ras GEF"/>
    <property type="match status" value="1"/>
</dbReference>
<keyword evidence="6" id="KW-1185">Reference proteome</keyword>
<dbReference type="AlphaFoldDB" id="H8ZDX2"/>
<dbReference type="InterPro" id="IPR008937">
    <property type="entry name" value="Ras-like_GEF"/>
</dbReference>
<keyword evidence="1" id="KW-0344">Guanine-nucleotide releasing factor</keyword>
<dbReference type="InterPro" id="IPR001895">
    <property type="entry name" value="RASGEF_cat_dom"/>
</dbReference>
<dbReference type="EMBL" id="AKIJ01000001">
    <property type="protein sequence ID" value="KFG27031.1"/>
    <property type="molecule type" value="Genomic_DNA"/>
</dbReference>
<feature type="domain" description="Ras-GEF" evidence="3">
    <location>
        <begin position="58"/>
        <end position="199"/>
    </location>
</feature>
<gene>
    <name evidence="4" type="ORF">NERG_01793</name>
    <name evidence="5" type="ORF">NESG_00103</name>
</gene>
<dbReference type="OrthoDB" id="546434at2759"/>
<sequence length="297" mass="34041">MIRSEYEKKQEETKKGKEKQKSSEKGKAPDQSEIDEKELSSKISEAEALDLCMLDTEEFAQELTQTEVKILMDITPVEILKFSYDNEAEMSPTFVGYMKFTDALSAYVATSILDCQEAQSKASSGRERRQFHAQSEMEAAQAHWKDVMEKLLDRNNLNSLNAIFRGLMKTSPARILKEQILDLYSKASENVSQSTEKDLQVQNMLYIRDVKTLEKHLIDASYNQNDKDTPAKFRRIIEYLNYVRAHSSAEIDEKINHAIISTLRNTKDIRISAGKTNSVFFSGCFLFLEHSSYISLE</sequence>
<accession>A0A086J4G3</accession>
<feature type="compositionally biased region" description="Basic and acidic residues" evidence="2">
    <location>
        <begin position="1"/>
        <end position="30"/>
    </location>
</feature>
<dbReference type="Proteomes" id="UP000005622">
    <property type="component" value="Unassembled WGS sequence"/>
</dbReference>
<dbReference type="PANTHER" id="PTHR23113">
    <property type="entry name" value="GUANINE NUCLEOTIDE EXCHANGE FACTOR"/>
    <property type="match status" value="1"/>
</dbReference>
<organism evidence="4">
    <name type="scientific">Nematocida ausubeli (strain ATCC PRA-371 / ERTm2)</name>
    <name type="common">Nematode killer fungus</name>
    <dbReference type="NCBI Taxonomy" id="1913371"/>
    <lineage>
        <taxon>Eukaryota</taxon>
        <taxon>Fungi</taxon>
        <taxon>Fungi incertae sedis</taxon>
        <taxon>Microsporidia</taxon>
        <taxon>Nematocida</taxon>
    </lineage>
</organism>
<evidence type="ECO:0000313" key="4">
    <source>
        <dbReference type="EMBL" id="EHY65347.1"/>
    </source>
</evidence>
<dbReference type="PANTHER" id="PTHR23113:SF99">
    <property type="entry name" value="RASGEF DOMAIN-CONTAINING PROTEIN"/>
    <property type="match status" value="1"/>
</dbReference>
<dbReference type="HOGENOM" id="CLU_937175_0_0_1"/>
<name>H8ZDX2_NEMA1</name>
<accession>H8ZDX2</accession>
<reference evidence="5" key="2">
    <citation type="submission" date="2012-10" db="EMBL/GenBank/DDBJ databases">
        <authorList>
            <consortium name="The Broad Institute Genome Sequencing Platform"/>
            <consortium name="The Broad Institute Genome Sequencing Center for Infectious Disease"/>
            <person name="Cuomo C."/>
            <person name="Troemel E."/>
            <person name="Walker B."/>
            <person name="Young S.K."/>
            <person name="Zeng Q."/>
            <person name="Gargeya S."/>
            <person name="Fitzgerald M."/>
            <person name="Haas B."/>
            <person name="Abouelleil A."/>
            <person name="Alvarado L."/>
            <person name="Arachchi H.M."/>
            <person name="Berlin A.M."/>
            <person name="Chapman S.B."/>
            <person name="Goldberg J."/>
            <person name="Griggs A."/>
            <person name="Gujja S."/>
            <person name="Hansen M."/>
            <person name="Howarth C."/>
            <person name="Imamovic A."/>
            <person name="Larimer J."/>
            <person name="McCowan C."/>
            <person name="Murphy C."/>
            <person name="Neiman D."/>
            <person name="Pearson M."/>
            <person name="Priest M."/>
            <person name="Roberts A."/>
            <person name="Saif S."/>
            <person name="Shea T."/>
            <person name="Sisk P."/>
            <person name="Sykes S."/>
            <person name="Wortman J."/>
            <person name="Nusbaum C."/>
            <person name="Birren B."/>
        </authorList>
    </citation>
    <scope>NUCLEOTIDE SEQUENCE</scope>
    <source>
        <strain evidence="5">ERTm6</strain>
    </source>
</reference>
<evidence type="ECO:0000313" key="6">
    <source>
        <dbReference type="Proteomes" id="UP000054524"/>
    </source>
</evidence>
<feature type="region of interest" description="Disordered" evidence="2">
    <location>
        <begin position="1"/>
        <end position="40"/>
    </location>
</feature>
<reference evidence="4" key="1">
    <citation type="submission" date="2011-03" db="EMBL/GenBank/DDBJ databases">
        <title>The Genome Sequence of Nematocida sp1 strain ERTm2.</title>
        <authorList>
            <consortium name="The Broad Institute Genome Sequencing Platform"/>
            <consortium name="The Broad Institute Genome Sequencing Center for Infectious Disease"/>
            <person name="Cuomo C."/>
            <person name="Troemel E."/>
            <person name="Young S.K."/>
            <person name="Zeng Q."/>
            <person name="Gargeya S."/>
            <person name="Fitzgerald M."/>
            <person name="Haas B."/>
            <person name="Abouelleil A."/>
            <person name="Alvarado L."/>
            <person name="Arachchi H.M."/>
            <person name="Berlin A."/>
            <person name="Brown A."/>
            <person name="Chapman S.B."/>
            <person name="Chen Z."/>
            <person name="Dunbar C."/>
            <person name="Freedman E."/>
            <person name="Gearin G."/>
            <person name="Gellesch M."/>
            <person name="Goldberg J."/>
            <person name="Griggs A."/>
            <person name="Gujja S."/>
            <person name="Heilman E.R."/>
            <person name="Heiman D."/>
            <person name="Howarth C."/>
            <person name="Larson L."/>
            <person name="Lui A."/>
            <person name="MacDonald P.J.P."/>
            <person name="Mehta T."/>
            <person name="Montmayeur A."/>
            <person name="Murphy C."/>
            <person name="Neiman D."/>
            <person name="Pearson M."/>
            <person name="Priest M."/>
            <person name="Roberts A."/>
            <person name="Saif S."/>
            <person name="Shea T."/>
            <person name="Shenoy N."/>
            <person name="Sisk P."/>
            <person name="Stolte C."/>
            <person name="Sykes S."/>
            <person name="White J."/>
            <person name="Yandava C."/>
            <person name="Wortman J."/>
            <person name="Nusbaum C."/>
            <person name="Birren B."/>
        </authorList>
    </citation>
    <scope>NUCLEOTIDE SEQUENCE</scope>
    <source>
        <strain evidence="4">ERTm2</strain>
    </source>
</reference>
<dbReference type="GO" id="GO:0007264">
    <property type="term" value="P:small GTPase-mediated signal transduction"/>
    <property type="evidence" value="ECO:0007669"/>
    <property type="project" value="InterPro"/>
</dbReference>
<protein>
    <recommendedName>
        <fullName evidence="3">Ras-GEF domain-containing protein</fullName>
    </recommendedName>
</protein>
<dbReference type="InterPro" id="IPR023578">
    <property type="entry name" value="Ras_GEF_dom_sf"/>
</dbReference>
<dbReference type="Proteomes" id="UP000054524">
    <property type="component" value="Unassembled WGS sequence"/>
</dbReference>
<dbReference type="GO" id="GO:0005085">
    <property type="term" value="F:guanyl-nucleotide exchange factor activity"/>
    <property type="evidence" value="ECO:0007669"/>
    <property type="project" value="UniProtKB-KW"/>
</dbReference>
<evidence type="ECO:0000256" key="1">
    <source>
        <dbReference type="ARBA" id="ARBA00022658"/>
    </source>
</evidence>
<reference evidence="5 6" key="3">
    <citation type="journal article" date="2014" name="Genome Announc.">
        <title>Genome Sequence of the Microsporidian Species Nematocida sp1 Strain ERTm6 (ATCC PRA-372).</title>
        <authorList>
            <person name="Bakowski M.A."/>
            <person name="Priest M."/>
            <person name="Young S."/>
            <person name="Cuomo C.A."/>
            <person name="Troemel E.R."/>
        </authorList>
    </citation>
    <scope>NUCLEOTIDE SEQUENCE [LARGE SCALE GENOMIC DNA]</scope>
    <source>
        <strain evidence="5 6">ERTm6</strain>
    </source>
</reference>
<proteinExistence type="predicted"/>
<evidence type="ECO:0000259" key="3">
    <source>
        <dbReference type="Pfam" id="PF00617"/>
    </source>
</evidence>
<dbReference type="InterPro" id="IPR036964">
    <property type="entry name" value="RASGEF_cat_dom_sf"/>
</dbReference>
<dbReference type="Pfam" id="PF00617">
    <property type="entry name" value="RasGEF"/>
    <property type="match status" value="1"/>
</dbReference>
<evidence type="ECO:0000313" key="5">
    <source>
        <dbReference type="EMBL" id="KFG27031.1"/>
    </source>
</evidence>
<dbReference type="EMBL" id="JH604636">
    <property type="protein sequence ID" value="EHY65347.1"/>
    <property type="molecule type" value="Genomic_DNA"/>
</dbReference>
<evidence type="ECO:0000256" key="2">
    <source>
        <dbReference type="SAM" id="MobiDB-lite"/>
    </source>
</evidence>